<dbReference type="InterPro" id="IPR026444">
    <property type="entry name" value="Secre_tail"/>
</dbReference>
<dbReference type="Gene3D" id="2.60.120.260">
    <property type="entry name" value="Galactose-binding domain-like"/>
    <property type="match status" value="1"/>
</dbReference>
<organism evidence="2 3">
    <name type="scientific">Algoriphagus boseongensis</name>
    <dbReference type="NCBI Taxonomy" id="1442587"/>
    <lineage>
        <taxon>Bacteria</taxon>
        <taxon>Pseudomonadati</taxon>
        <taxon>Bacteroidota</taxon>
        <taxon>Cytophagia</taxon>
        <taxon>Cytophagales</taxon>
        <taxon>Cyclobacteriaceae</taxon>
        <taxon>Algoriphagus</taxon>
    </lineage>
</organism>
<dbReference type="NCBIfam" id="TIGR04183">
    <property type="entry name" value="Por_Secre_tail"/>
    <property type="match status" value="1"/>
</dbReference>
<proteinExistence type="predicted"/>
<keyword evidence="3" id="KW-1185">Reference proteome</keyword>
<gene>
    <name evidence="2" type="ORF">DFQ04_0424</name>
</gene>
<comment type="caution">
    <text evidence="2">The sequence shown here is derived from an EMBL/GenBank/DDBJ whole genome shotgun (WGS) entry which is preliminary data.</text>
</comment>
<feature type="domain" description="Secretion system C-terminal sorting" evidence="1">
    <location>
        <begin position="531"/>
        <end position="591"/>
    </location>
</feature>
<dbReference type="AlphaFoldDB" id="A0A4R6T8R0"/>
<sequence length="601" mass="68372">MFLGLLFGNQFPVFSQFKEIAPIEKIKFRPQDSYSNFRTQAGNLVPFWDDFSKGIDTLKWVLGGVSYTETIGNQAPSIGMILFNGVDENGRPYSNQIRDIGESDFLTSKPFDLSLLTSAEKDKLYLSFYWQAGGKAEAPDINDELTLQVFKPDETWQTIWSQSGGNQVDRTKFFQENLQILPEWQHADFQFRFISQGRKSGPFDSWLIDYVYLNTLATSAKPTFPDRALTQTNQFRIGDYGAYPLELIGKYQKGEWSTVKNEFLNLENRFRAMEYSISVIDSSGRLQTSINQNTPFNPVPNALERRTFVSRTFEEITIPSEESDLFFLSSLTSGDGLLFTIANGDTTRYAQVNFADNDTVRTQFPLRDFFAYDNGSADYSAGINQKSGQLVVSYFTPEPVFLKGISINFTNPSQANQAIDLVVYEDLSRKPIFVKENVIPVKSPGEDFLYFSLDTNLRVSDEFFIGFTQFTNDFIHVGLDKTNDLGDKIYYNIGGGWVQNEEVKGSLMIRPHVSINQPFEEAIIPESGFRIYPNPVQNLLTIDGEFEDLVIYDSYGRQILLPRESRLQGEIVNFENQKPGIYIINVISSTGIQSFRIQVSK</sequence>
<dbReference type="EMBL" id="SNYF01000005">
    <property type="protein sequence ID" value="TDQ18619.1"/>
    <property type="molecule type" value="Genomic_DNA"/>
</dbReference>
<name>A0A4R6T8R0_9BACT</name>
<evidence type="ECO:0000313" key="2">
    <source>
        <dbReference type="EMBL" id="TDQ18619.1"/>
    </source>
</evidence>
<reference evidence="2 3" key="1">
    <citation type="submission" date="2019-03" db="EMBL/GenBank/DDBJ databases">
        <title>Genomic Encyclopedia of Type Strains, Phase III (KMG-III): the genomes of soil and plant-associated and newly described type strains.</title>
        <authorList>
            <person name="Whitman W."/>
        </authorList>
    </citation>
    <scope>NUCLEOTIDE SEQUENCE [LARGE SCALE GENOMIC DNA]</scope>
    <source>
        <strain evidence="2 3">CECT 8446</strain>
    </source>
</reference>
<dbReference type="Proteomes" id="UP000294535">
    <property type="component" value="Unassembled WGS sequence"/>
</dbReference>
<dbReference type="Pfam" id="PF18962">
    <property type="entry name" value="Por_Secre_tail"/>
    <property type="match status" value="1"/>
</dbReference>
<evidence type="ECO:0000313" key="3">
    <source>
        <dbReference type="Proteomes" id="UP000294535"/>
    </source>
</evidence>
<evidence type="ECO:0000259" key="1">
    <source>
        <dbReference type="Pfam" id="PF18962"/>
    </source>
</evidence>
<protein>
    <submittedName>
        <fullName evidence="2">Putative secreted protein (Por secretion system target)</fullName>
    </submittedName>
</protein>
<accession>A0A4R6T8R0</accession>